<reference evidence="2 3" key="1">
    <citation type="submission" date="2016-10" db="EMBL/GenBank/DDBJ databases">
        <authorList>
            <person name="de Groot N.N."/>
        </authorList>
    </citation>
    <scope>NUCLEOTIDE SEQUENCE [LARGE SCALE GENOMIC DNA]</scope>
    <source>
        <strain evidence="2 3">CGMCC 1.11147</strain>
    </source>
</reference>
<dbReference type="InterPro" id="IPR058548">
    <property type="entry name" value="MlaB-like_STAS"/>
</dbReference>
<evidence type="ECO:0000313" key="2">
    <source>
        <dbReference type="EMBL" id="SDO30033.1"/>
    </source>
</evidence>
<dbReference type="OrthoDB" id="3787650at2"/>
<dbReference type="Gene3D" id="3.30.750.24">
    <property type="entry name" value="STAS domain"/>
    <property type="match status" value="1"/>
</dbReference>
<dbReference type="SUPFAM" id="SSF52091">
    <property type="entry name" value="SpoIIaa-like"/>
    <property type="match status" value="1"/>
</dbReference>
<name>A0A1H0IF61_9ACTN</name>
<sequence>MDIVTDGPTLVLSGDFDVRSTWEVRNAIYDQLHTHDDVVVDLTDVTTVDVTALKVLAFATRQAVREGHHLTLRGCGPAVRRMLHISRLIRVVEIERAAASA</sequence>
<dbReference type="InterPro" id="IPR002645">
    <property type="entry name" value="STAS_dom"/>
</dbReference>
<dbReference type="Pfam" id="PF13466">
    <property type="entry name" value="STAS_2"/>
    <property type="match status" value="1"/>
</dbReference>
<dbReference type="EMBL" id="FNIC01000007">
    <property type="protein sequence ID" value="SDO30033.1"/>
    <property type="molecule type" value="Genomic_DNA"/>
</dbReference>
<evidence type="ECO:0000313" key="3">
    <source>
        <dbReference type="Proteomes" id="UP000199004"/>
    </source>
</evidence>
<dbReference type="AlphaFoldDB" id="A0A1H0IF61"/>
<accession>A0A1H0IF61</accession>
<dbReference type="PROSITE" id="PS50801">
    <property type="entry name" value="STAS"/>
    <property type="match status" value="1"/>
</dbReference>
<dbReference type="InterPro" id="IPR052746">
    <property type="entry name" value="MlaB_ABC_Transporter"/>
</dbReference>
<dbReference type="PANTHER" id="PTHR35849">
    <property type="entry name" value="BLR2341 PROTEIN"/>
    <property type="match status" value="1"/>
</dbReference>
<dbReference type="InterPro" id="IPR036513">
    <property type="entry name" value="STAS_dom_sf"/>
</dbReference>
<dbReference type="PANTHER" id="PTHR35849:SF2">
    <property type="entry name" value="BLR2341 PROTEIN"/>
    <property type="match status" value="1"/>
</dbReference>
<organism evidence="2 3">
    <name type="scientific">Nocardioides szechwanensis</name>
    <dbReference type="NCBI Taxonomy" id="1005944"/>
    <lineage>
        <taxon>Bacteria</taxon>
        <taxon>Bacillati</taxon>
        <taxon>Actinomycetota</taxon>
        <taxon>Actinomycetes</taxon>
        <taxon>Propionibacteriales</taxon>
        <taxon>Nocardioidaceae</taxon>
        <taxon>Nocardioides</taxon>
    </lineage>
</organism>
<dbReference type="Proteomes" id="UP000199004">
    <property type="component" value="Unassembled WGS sequence"/>
</dbReference>
<proteinExistence type="predicted"/>
<evidence type="ECO:0000259" key="1">
    <source>
        <dbReference type="PROSITE" id="PS50801"/>
    </source>
</evidence>
<dbReference type="RefSeq" id="WP_091026351.1">
    <property type="nucleotide sequence ID" value="NZ_BKAE01000009.1"/>
</dbReference>
<dbReference type="STRING" id="1005944.SAMN05192576_3779"/>
<protein>
    <submittedName>
        <fullName evidence="2">Anti-anti-sigma factor</fullName>
    </submittedName>
</protein>
<keyword evidence="3" id="KW-1185">Reference proteome</keyword>
<feature type="domain" description="STAS" evidence="1">
    <location>
        <begin position="1"/>
        <end position="101"/>
    </location>
</feature>
<gene>
    <name evidence="2" type="ORF">SAMN05192576_3779</name>
</gene>